<dbReference type="InterPro" id="IPR018511">
    <property type="entry name" value="Hemolysin-typ_Ca-bd_CS"/>
</dbReference>
<protein>
    <recommendedName>
        <fullName evidence="1">Haemolysin-type calcium binding-related domain-containing protein</fullName>
    </recommendedName>
</protein>
<accession>A0ABT0BW85</accession>
<dbReference type="PROSITE" id="PS00330">
    <property type="entry name" value="HEMOLYSIN_CALCIUM"/>
    <property type="match status" value="1"/>
</dbReference>
<feature type="domain" description="Haemolysin-type calcium binding-related" evidence="1">
    <location>
        <begin position="36"/>
        <end position="76"/>
    </location>
</feature>
<feature type="non-terminal residue" evidence="2">
    <location>
        <position position="137"/>
    </location>
</feature>
<dbReference type="Gene3D" id="2.150.10.10">
    <property type="entry name" value="Serralysin-like metalloprotease, C-terminal"/>
    <property type="match status" value="1"/>
</dbReference>
<dbReference type="RefSeq" id="WP_327194538.1">
    <property type="nucleotide sequence ID" value="NZ_JALHLG010000104.1"/>
</dbReference>
<dbReference type="EMBL" id="JALHLG010000104">
    <property type="protein sequence ID" value="MCJ2189289.1"/>
    <property type="molecule type" value="Genomic_DNA"/>
</dbReference>
<dbReference type="Pfam" id="PF00353">
    <property type="entry name" value="HemolysinCabind"/>
    <property type="match status" value="1"/>
</dbReference>
<name>A0ABT0BW85_9SPHN</name>
<dbReference type="SUPFAM" id="SSF51120">
    <property type="entry name" value="beta-Roll"/>
    <property type="match status" value="2"/>
</dbReference>
<dbReference type="InterPro" id="IPR010566">
    <property type="entry name" value="Haemolys_ca-bd"/>
</dbReference>
<proteinExistence type="predicted"/>
<dbReference type="PRINTS" id="PR00313">
    <property type="entry name" value="CABNDNGRPT"/>
</dbReference>
<feature type="non-terminal residue" evidence="2">
    <location>
        <position position="1"/>
    </location>
</feature>
<organism evidence="2 3">
    <name type="scientific">Novosphingobium beihaiensis</name>
    <dbReference type="NCBI Taxonomy" id="2930389"/>
    <lineage>
        <taxon>Bacteria</taxon>
        <taxon>Pseudomonadati</taxon>
        <taxon>Pseudomonadota</taxon>
        <taxon>Alphaproteobacteria</taxon>
        <taxon>Sphingomonadales</taxon>
        <taxon>Sphingomonadaceae</taxon>
        <taxon>Novosphingobium</taxon>
    </lineage>
</organism>
<evidence type="ECO:0000259" key="1">
    <source>
        <dbReference type="Pfam" id="PF06594"/>
    </source>
</evidence>
<reference evidence="2 3" key="1">
    <citation type="submission" date="2022-04" db="EMBL/GenBank/DDBJ databases">
        <title>Identification of a novel bacterium isolated from mangrove sediments.</title>
        <authorList>
            <person name="Pan X."/>
        </authorList>
    </citation>
    <scope>NUCLEOTIDE SEQUENCE [LARGE SCALE GENOMIC DNA]</scope>
    <source>
        <strain evidence="2 3">B2638</strain>
    </source>
</reference>
<keyword evidence="3" id="KW-1185">Reference proteome</keyword>
<gene>
    <name evidence="2" type="ORF">MTR66_21125</name>
</gene>
<dbReference type="Pfam" id="PF06594">
    <property type="entry name" value="HCBP_related"/>
    <property type="match status" value="1"/>
</dbReference>
<sequence>DGQDVIEDNGNGTDTLAFGAGIATSDVTVTAVNSNDLLLVIAGTTDQVTLRNTLTSSSDRIEQVTFADGTVWSHADLMARAGLGTDYNDRLWGSYNSETLSGGAGDDALYAGDGADVLIGGTGNDYLSGSYSNDTYR</sequence>
<comment type="caution">
    <text evidence="2">The sequence shown here is derived from an EMBL/GenBank/DDBJ whole genome shotgun (WGS) entry which is preliminary data.</text>
</comment>
<dbReference type="Proteomes" id="UP001202281">
    <property type="component" value="Unassembled WGS sequence"/>
</dbReference>
<evidence type="ECO:0000313" key="2">
    <source>
        <dbReference type="EMBL" id="MCJ2189289.1"/>
    </source>
</evidence>
<dbReference type="InterPro" id="IPR001343">
    <property type="entry name" value="Hemolysn_Ca-bd"/>
</dbReference>
<dbReference type="InterPro" id="IPR011049">
    <property type="entry name" value="Serralysin-like_metalloprot_C"/>
</dbReference>
<evidence type="ECO:0000313" key="3">
    <source>
        <dbReference type="Proteomes" id="UP001202281"/>
    </source>
</evidence>